<evidence type="ECO:0000313" key="1">
    <source>
        <dbReference type="EMBL" id="GMF30584.1"/>
    </source>
</evidence>
<evidence type="ECO:0000313" key="2">
    <source>
        <dbReference type="Proteomes" id="UP001165083"/>
    </source>
</evidence>
<dbReference type="Proteomes" id="UP001165083">
    <property type="component" value="Unassembled WGS sequence"/>
</dbReference>
<gene>
    <name evidence="1" type="ORF">Plil01_001305500</name>
</gene>
<dbReference type="AlphaFoldDB" id="A0A9W6UCU0"/>
<name>A0A9W6UCU0_9STRA</name>
<reference evidence="1" key="1">
    <citation type="submission" date="2023-04" db="EMBL/GenBank/DDBJ databases">
        <title>Phytophthora lilii NBRC 32176.</title>
        <authorList>
            <person name="Ichikawa N."/>
            <person name="Sato H."/>
            <person name="Tonouchi N."/>
        </authorList>
    </citation>
    <scope>NUCLEOTIDE SEQUENCE</scope>
    <source>
        <strain evidence="1">NBRC 32176</strain>
    </source>
</reference>
<organism evidence="1 2">
    <name type="scientific">Phytophthora lilii</name>
    <dbReference type="NCBI Taxonomy" id="2077276"/>
    <lineage>
        <taxon>Eukaryota</taxon>
        <taxon>Sar</taxon>
        <taxon>Stramenopiles</taxon>
        <taxon>Oomycota</taxon>
        <taxon>Peronosporomycetes</taxon>
        <taxon>Peronosporales</taxon>
        <taxon>Peronosporaceae</taxon>
        <taxon>Phytophthora</taxon>
    </lineage>
</organism>
<dbReference type="OrthoDB" id="156170at2759"/>
<sequence>MSDPPVDVSRGKSVAVVFDGNQGGYTSGLIQIDATSQLTGSKGYASLKNAYLTLPNVITAKETAGSLNKSTLSRFACALKCIVANVIHCLTVNGKKVITENEYKGFWNNLRAMTELSQDENAKHGADVFLDRYQFHQISFGYWRFLLKQPDHSASPLDTTFSQAQEPWAYNGGFFERLTNTAAPIDSTQACGAFSWASFGKVATVV</sequence>
<proteinExistence type="predicted"/>
<comment type="caution">
    <text evidence="1">The sequence shown here is derived from an EMBL/GenBank/DDBJ whole genome shotgun (WGS) entry which is preliminary data.</text>
</comment>
<accession>A0A9W6UCU0</accession>
<protein>
    <submittedName>
        <fullName evidence="1">Unnamed protein product</fullName>
    </submittedName>
</protein>
<keyword evidence="2" id="KW-1185">Reference proteome</keyword>
<dbReference type="EMBL" id="BSXW01000849">
    <property type="protein sequence ID" value="GMF30584.1"/>
    <property type="molecule type" value="Genomic_DNA"/>
</dbReference>